<dbReference type="EMBL" id="CAEZTM010000070">
    <property type="protein sequence ID" value="CAB4578792.1"/>
    <property type="molecule type" value="Genomic_DNA"/>
</dbReference>
<name>A0A6J6EQN6_9ZZZZ</name>
<protein>
    <submittedName>
        <fullName evidence="1">Unannotated protein</fullName>
    </submittedName>
</protein>
<sequence length="67" mass="7163">MGPHVRVIADAGTRSARALENLPDSTGSRLEHAGNRARVDVEVGGLWNHGGLDIPHEVKLVPSRAVF</sequence>
<reference evidence="1" key="1">
    <citation type="submission" date="2020-05" db="EMBL/GenBank/DDBJ databases">
        <authorList>
            <person name="Chiriac C."/>
            <person name="Salcher M."/>
            <person name="Ghai R."/>
            <person name="Kavagutti S V."/>
        </authorList>
    </citation>
    <scope>NUCLEOTIDE SEQUENCE</scope>
</reference>
<gene>
    <name evidence="1" type="ORF">UFOPK1684_01238</name>
</gene>
<evidence type="ECO:0000313" key="1">
    <source>
        <dbReference type="EMBL" id="CAB4578792.1"/>
    </source>
</evidence>
<accession>A0A6J6EQN6</accession>
<proteinExistence type="predicted"/>
<organism evidence="1">
    <name type="scientific">freshwater metagenome</name>
    <dbReference type="NCBI Taxonomy" id="449393"/>
    <lineage>
        <taxon>unclassified sequences</taxon>
        <taxon>metagenomes</taxon>
        <taxon>ecological metagenomes</taxon>
    </lineage>
</organism>
<dbReference type="AlphaFoldDB" id="A0A6J6EQN6"/>